<sequence>MDSELTLQVEADLARVQEFDPETLVQRERLGEAFSFEPAVEPARRLIALFKKIPTSALNEFPEQPLSKIQSASKSVFNIFESILSFNSRSPEAESQHTNLISELEAAYQPNFTNLFPFISYAVARTVDFNRLEAEGRAAVQTVRDETKKVVDELDQTSKSANLVLEEVRSAAAEQGVNKEAILFKNEAESHETASIRWLITSVVMIAVVLAYSILSLFFPSIPILRAESLSESIQLTASKLLIFFVLAFGLFQCIRNFSAHKHNAVTNRHRQNALMTYRTLAEAGGTQEARDTILQHAAAAVYSPNDSGYLKGEERGYGGSPIVGFSPKLPASGGLGDG</sequence>
<accession>A0A975TUR6</accession>
<name>A0A975TUR6_9RHOB</name>
<dbReference type="EMBL" id="JAIMBW010000001">
    <property type="protein sequence ID" value="MBY4895130.1"/>
    <property type="molecule type" value="Genomic_DNA"/>
</dbReference>
<dbReference type="EMBL" id="CP078073">
    <property type="protein sequence ID" value="QXL87733.1"/>
    <property type="molecule type" value="Genomic_DNA"/>
</dbReference>
<organism evidence="2">
    <name type="scientific">Gymnodinialimonas phycosphaerae</name>
    <dbReference type="NCBI Taxonomy" id="2841589"/>
    <lineage>
        <taxon>Bacteria</taxon>
        <taxon>Pseudomonadati</taxon>
        <taxon>Pseudomonadota</taxon>
        <taxon>Alphaproteobacteria</taxon>
        <taxon>Rhodobacterales</taxon>
        <taxon>Paracoccaceae</taxon>
        <taxon>Gymnodinialimonas</taxon>
    </lineage>
</organism>
<dbReference type="AlphaFoldDB" id="A0A975TUR6"/>
<evidence type="ECO:0000256" key="1">
    <source>
        <dbReference type="SAM" id="Phobius"/>
    </source>
</evidence>
<protein>
    <submittedName>
        <fullName evidence="2">Uncharacterized protein</fullName>
    </submittedName>
</protein>
<keyword evidence="1" id="KW-1133">Transmembrane helix</keyword>
<dbReference type="Proteomes" id="UP000693972">
    <property type="component" value="Unassembled WGS sequence"/>
</dbReference>
<feature type="transmembrane region" description="Helical" evidence="1">
    <location>
        <begin position="198"/>
        <end position="222"/>
    </location>
</feature>
<evidence type="ECO:0000313" key="3">
    <source>
        <dbReference type="Proteomes" id="UP000693972"/>
    </source>
</evidence>
<reference evidence="2 3" key="1">
    <citation type="submission" date="2021-07" db="EMBL/GenBank/DDBJ databases">
        <title>Karlodiniumbacter phycospheric gen. nov., sp. nov., a phycosphere bacterium isolated from karlodinium veneficum.</title>
        <authorList>
            <person name="Peng Y."/>
            <person name="Jiang L."/>
            <person name="Lee J."/>
        </authorList>
    </citation>
    <scope>NUCLEOTIDE SEQUENCE</scope>
    <source>
        <strain evidence="2 3">N5</strain>
    </source>
</reference>
<feature type="transmembrane region" description="Helical" evidence="1">
    <location>
        <begin position="234"/>
        <end position="252"/>
    </location>
</feature>
<dbReference type="RefSeq" id="WP_257894586.1">
    <property type="nucleotide sequence ID" value="NZ_JAIMBW010000001.1"/>
</dbReference>
<keyword evidence="1" id="KW-0812">Transmembrane</keyword>
<keyword evidence="1" id="KW-0472">Membrane</keyword>
<keyword evidence="3" id="KW-1185">Reference proteome</keyword>
<proteinExistence type="predicted"/>
<evidence type="ECO:0000313" key="2">
    <source>
        <dbReference type="EMBL" id="QXL87733.1"/>
    </source>
</evidence>
<gene>
    <name evidence="2" type="ORF">KUL25_20405</name>
</gene>